<evidence type="ECO:0000313" key="3">
    <source>
        <dbReference type="Proteomes" id="UP000053890"/>
    </source>
</evidence>
<dbReference type="PANTHER" id="PTHR35895:SF1">
    <property type="entry name" value="LIPID-BINDING SERUM GLYCOPROTEIN C-TERMINAL DOMAIN-CONTAINING PROTEIN"/>
    <property type="match status" value="1"/>
</dbReference>
<feature type="chain" id="PRO_5006156892" evidence="1">
    <location>
        <begin position="21"/>
        <end position="2164"/>
    </location>
</feature>
<gene>
    <name evidence="2" type="ORF">RHOBADRAFT_17730</name>
</gene>
<reference evidence="2 3" key="1">
    <citation type="journal article" date="2015" name="Front. Microbiol.">
        <title>Genome sequence of the plant growth promoting endophytic yeast Rhodotorula graminis WP1.</title>
        <authorList>
            <person name="Firrincieli A."/>
            <person name="Otillar R."/>
            <person name="Salamov A."/>
            <person name="Schmutz J."/>
            <person name="Khan Z."/>
            <person name="Redman R.S."/>
            <person name="Fleck N.D."/>
            <person name="Lindquist E."/>
            <person name="Grigoriev I.V."/>
            <person name="Doty S.L."/>
        </authorList>
    </citation>
    <scope>NUCLEOTIDE SEQUENCE [LARGE SCALE GENOMIC DNA]</scope>
    <source>
        <strain evidence="2 3">WP1</strain>
    </source>
</reference>
<dbReference type="GeneID" id="28972835"/>
<name>A0A0P9FB75_RHOGW</name>
<keyword evidence="3" id="KW-1185">Reference proteome</keyword>
<dbReference type="RefSeq" id="XP_018268938.1">
    <property type="nucleotide sequence ID" value="XM_018412386.1"/>
</dbReference>
<dbReference type="InterPro" id="IPR022185">
    <property type="entry name" value="DUF3712"/>
</dbReference>
<dbReference type="STRING" id="578459.A0A0P9FB75"/>
<dbReference type="PANTHER" id="PTHR35895">
    <property type="entry name" value="CHROMOSOME 16, WHOLE GENOME SHOTGUN SEQUENCE"/>
    <property type="match status" value="1"/>
</dbReference>
<dbReference type="Proteomes" id="UP000053890">
    <property type="component" value="Unassembled WGS sequence"/>
</dbReference>
<evidence type="ECO:0000256" key="1">
    <source>
        <dbReference type="SAM" id="SignalP"/>
    </source>
</evidence>
<evidence type="ECO:0000313" key="2">
    <source>
        <dbReference type="EMBL" id="KPV72889.1"/>
    </source>
</evidence>
<dbReference type="EMBL" id="KQ474085">
    <property type="protein sequence ID" value="KPV72889.1"/>
    <property type="molecule type" value="Genomic_DNA"/>
</dbReference>
<organism evidence="2 3">
    <name type="scientific">Rhodotorula graminis (strain WP1)</name>
    <dbReference type="NCBI Taxonomy" id="578459"/>
    <lineage>
        <taxon>Eukaryota</taxon>
        <taxon>Fungi</taxon>
        <taxon>Dikarya</taxon>
        <taxon>Basidiomycota</taxon>
        <taxon>Pucciniomycotina</taxon>
        <taxon>Microbotryomycetes</taxon>
        <taxon>Sporidiobolales</taxon>
        <taxon>Sporidiobolaceae</taxon>
        <taxon>Rhodotorula</taxon>
    </lineage>
</organism>
<protein>
    <submittedName>
        <fullName evidence="2">Uncharacterized protein</fullName>
    </submittedName>
</protein>
<keyword evidence="1" id="KW-0732">Signal</keyword>
<accession>A0A0P9FB75</accession>
<dbReference type="OMA" id="FAFPVDI"/>
<dbReference type="InterPro" id="IPR046368">
    <property type="entry name" value="Tag1"/>
</dbReference>
<dbReference type="Pfam" id="PF12505">
    <property type="entry name" value="DUF3712"/>
    <property type="match status" value="5"/>
</dbReference>
<proteinExistence type="predicted"/>
<sequence>MLLVILAVAIPLLVFPIVRGIAKHALSTSVLHIDASNITFPSNESFTLTLEGQVKKVGVFPAQLYFERPVRAYWVSPRNTTREIQIGHFALERIGVAAGHGRIKQQTTFYIDDQAGFAEFAQYLITQDAFTWRLKSESVQAKALGFISANKLDFVKDLTLPGMANFTNIGIFDFQLPGDDPAGGISLSVGASLTNPSSFGIQIGILTAGLYYGDLYLGPAQTASPVNLTTGPNYLHLVGRLVPYQDDPAALAQLSTLFSSYLNGDTIPVQARGLSIALPSGENIAWLSTGISALTLNVPLRSPTGKIAPITAITIEALSLGFDPSAPYAPTANSSAIAAGFGLPFGFSLDIVSLKNSFGIVDNRTIVASLESPYGSSNTTITSRNAGYTVGDIDLELPLAPLTIGNDQDAHLAFSQFASDLTNTNGSAFTLVGKTSAITNTPLGQVSLTDIGFTVPAGLIGLEGLTKFPTLINSVDVVGGTPDAIVLNIAVGLTNPSNLDLMVGNVTFQLFKGKSFLGTTVLPELHLVTGAQEHAAVGYFQANNNEDSLNTLQAFVSGEDTALSISGFNGSSAVDSLTQAFMAIHLNTTLPGLKTKLLNYANLTVLPTTGYANDLADTTVSLANPFTSALTVTNIQANITSYGLYVGNIVTDTASQFNGRANTDSSTLPFDLNLYPPDIFSLLRALAVDAGLGTEQLDGIVRLGGYEYVPTSPNPSGATRQRTKRAMLGAFDLPSYVLRAFAGLEVTVDLVSAVKIGEYTTSLTYSQPNVPAYTDSTLTLLLPVLARPIVQKIVDEAALNIDTVMIRNPTNNAFTAGLVGSIRNSGPFDAVISFTEGLTVAWNGQPLGQIAMPNVSLAGDVGADLNIDAAFAVADVGHLTDFTTYLLTQPSFTWQIYGQNLAVSALGITVPGISILKNVVLDGMDGFKGLVKIESFDLPANDPAGGITLTLATSLTNPSSVGVALSQIGFQNFFGSTNIGPVASTGAFDLSPKTTIALPLAGRLVPQSSDQGLADVSTLFNGFIHGVPSDLIVQGDYAGPSDCSWLNNGIKQLGIPVVFPAAQNLQIINAITIPSLTLQFTEADPWKPAFTTTTTSAAFSLPFAFPVDITNLASEIYAADTGAGATSRLVKRADGDFALLNIPGIPVKTDVTARTIQLAFDGVPFASVDNGAFSNFLVDVTDDESKTFTLRGSANTVAGTAIGALNLEDIAFSVQTTLLGLQGLNARPATVSDLDVFHGYPEYLQINVNAQLYNPSNITIGTGDVAFGLIFQSQQIGTADIDNLVLVPGENNVPTAVHYQPSGGAAQAAGQLLLENYIQAVDSNTVIQGTDDTTPIASLKAALKTIQLNTVIPAYTQNLITQASLSFPVDIADTGIAEASFDLSNPFTASINLRGVVAKATYQTFYLGQINQPTLDPEISAAGHKNITSRKLPFELTDDPKFLINFLIAVAQANGVDLGILLPEFQYVLSLPSTDTAVTSEVNPDRETCAPTGTTKEVQNIILAAVKNLKTDLNISATVALDEYVTPLDFQQRGVPTVLDDSVLYLTGLLGRTIVARIVDQVQLTFSGGFVSDITDAGFKVALKGSLTDAGPFDALIEFPDGVDVYFMNAKIAVIDLPPICSPGGQGVPDYETTGTLTITDLAGFTDFASYLLNNPSFTWVITTNTLQVLVLASQTIFSNVTLTKNITFDALNMLPGVVLTNPDFPRDASNGIQLTVDSTIPSPSNLGFELGTVNFIASYMGSVIGPVSGDDLTLAAKATTPLPLEGVITYRDDQAGRDSLGEVFTMFLMGKTVPLTVTGDSVVTPAQRAPVNWLSAAFKTLTLNVTLPGKVSKIIYAISIQDLIVTLVEPSQAYAALIQSNETDVTYRNPYGFSLQAIQAGGNFIINYGGTDAGVLQVPVQDVVRSETSTGNDADLVLAIREPGPFTSLNNGAYEAFFAAITLTDSVSFTLHGGANVTARTKAGDIPISGIPFDDIPSTFEPAIGGFGGVATIPETPVVIGGGSGDHFNPSITLDTILNNPAPLILHTNLDSFQVIYRGELVGRAYINPLDLYEGSNTLATEFQYMPADPNNAVAEDLLTQYLSTKGQIPLTIQGDAESSPYGALDQAFSGLKLEASFPGQGDPLVHDIEVYVDLITAVCNSSASFDFRVRPQPLAPVAKVPL</sequence>
<dbReference type="GO" id="GO:0000329">
    <property type="term" value="C:fungal-type vacuole membrane"/>
    <property type="evidence" value="ECO:0007669"/>
    <property type="project" value="InterPro"/>
</dbReference>
<feature type="signal peptide" evidence="1">
    <location>
        <begin position="1"/>
        <end position="20"/>
    </location>
</feature>
<dbReference type="OrthoDB" id="10039566at2759"/>